<proteinExistence type="inferred from homology"/>
<feature type="active site" description="Proton acceptor" evidence="4">
    <location>
        <position position="137"/>
    </location>
</feature>
<dbReference type="InterPro" id="IPR030374">
    <property type="entry name" value="PABS"/>
</dbReference>
<evidence type="ECO:0000313" key="7">
    <source>
        <dbReference type="Proteomes" id="UP000244902"/>
    </source>
</evidence>
<protein>
    <submittedName>
        <fullName evidence="6">Spermidine synthase</fullName>
    </submittedName>
</protein>
<sequence>MSTPIDISEEAGVRYLHFGSEWVQGAMRIRKPNALELAYTREMMAGLLLRDGLAEDAGEWPRRVLLIGLGAASLTRFIHHHLPQSRIQVVEIAPSVVAAARQFFRLPQEDARFSIHIGDGAQYVMEKDTRYDYILVDGFDRNARAGVLDTLPFYQAVRTRLSDQGLMSVNLFGRSRGYKASVDRILTAFDDRAIAFPSCDSGNVVAFGAAGDSLNRPLAELRERASMLKAATGLDLLPTVTRLEQAGSLPGGTLVL</sequence>
<name>A0A2U8H3S5_9RHOO</name>
<dbReference type="GO" id="GO:0006596">
    <property type="term" value="P:polyamine biosynthetic process"/>
    <property type="evidence" value="ECO:0007669"/>
    <property type="project" value="UniProtKB-UniRule"/>
</dbReference>
<reference evidence="6 7" key="1">
    <citation type="submission" date="2017-06" db="EMBL/GenBank/DDBJ databases">
        <title>Azoarcus sp. TSNA42 complete genome sequence.</title>
        <authorList>
            <person name="Woo J.-H."/>
            <person name="Kim H.-S."/>
        </authorList>
    </citation>
    <scope>NUCLEOTIDE SEQUENCE [LARGE SCALE GENOMIC DNA]</scope>
    <source>
        <strain evidence="6 7">TSNA42</strain>
    </source>
</reference>
<feature type="domain" description="PABS" evidence="5">
    <location>
        <begin position="1"/>
        <end position="212"/>
    </location>
</feature>
<dbReference type="PANTHER" id="PTHR43317:SF1">
    <property type="entry name" value="THERMOSPERMINE SYNTHASE ACAULIS5"/>
    <property type="match status" value="1"/>
</dbReference>
<dbReference type="GO" id="GO:0016740">
    <property type="term" value="F:transferase activity"/>
    <property type="evidence" value="ECO:0007669"/>
    <property type="project" value="UniProtKB-UniRule"/>
</dbReference>
<dbReference type="EMBL" id="CP022188">
    <property type="protein sequence ID" value="AWI80451.1"/>
    <property type="molecule type" value="Genomic_DNA"/>
</dbReference>
<dbReference type="RefSeq" id="WP_108974050.1">
    <property type="nucleotide sequence ID" value="NZ_CP022188.1"/>
</dbReference>
<evidence type="ECO:0000256" key="2">
    <source>
        <dbReference type="ARBA" id="ARBA00022679"/>
    </source>
</evidence>
<dbReference type="InterPro" id="IPR029063">
    <property type="entry name" value="SAM-dependent_MTases_sf"/>
</dbReference>
<dbReference type="PROSITE" id="PS51006">
    <property type="entry name" value="PABS_2"/>
    <property type="match status" value="1"/>
</dbReference>
<comment type="similarity">
    <text evidence="1">Belongs to the spermidine/spermine synthase family.</text>
</comment>
<keyword evidence="2 4" id="KW-0808">Transferase</keyword>
<accession>A0A2U8H3S5</accession>
<dbReference type="Proteomes" id="UP000244902">
    <property type="component" value="Chromosome"/>
</dbReference>
<dbReference type="PANTHER" id="PTHR43317">
    <property type="entry name" value="THERMOSPERMINE SYNTHASE ACAULIS5"/>
    <property type="match status" value="1"/>
</dbReference>
<dbReference type="Pfam" id="PF01564">
    <property type="entry name" value="Spermine_synth"/>
    <property type="match status" value="1"/>
</dbReference>
<evidence type="ECO:0000256" key="4">
    <source>
        <dbReference type="PROSITE-ProRule" id="PRU00354"/>
    </source>
</evidence>
<organism evidence="6 7">
    <name type="scientific">Parazoarcus communis</name>
    <dbReference type="NCBI Taxonomy" id="41977"/>
    <lineage>
        <taxon>Bacteria</taxon>
        <taxon>Pseudomonadati</taxon>
        <taxon>Pseudomonadota</taxon>
        <taxon>Betaproteobacteria</taxon>
        <taxon>Rhodocyclales</taxon>
        <taxon>Zoogloeaceae</taxon>
        <taxon>Parazoarcus</taxon>
    </lineage>
</organism>
<evidence type="ECO:0000256" key="3">
    <source>
        <dbReference type="ARBA" id="ARBA00023115"/>
    </source>
</evidence>
<dbReference type="OrthoDB" id="117774at2"/>
<gene>
    <name evidence="6" type="ORF">CEW87_14430</name>
</gene>
<dbReference type="SUPFAM" id="SSF53335">
    <property type="entry name" value="S-adenosyl-L-methionine-dependent methyltransferases"/>
    <property type="match status" value="1"/>
</dbReference>
<evidence type="ECO:0000259" key="5">
    <source>
        <dbReference type="PROSITE" id="PS51006"/>
    </source>
</evidence>
<evidence type="ECO:0000313" key="6">
    <source>
        <dbReference type="EMBL" id="AWI80451.1"/>
    </source>
</evidence>
<dbReference type="AlphaFoldDB" id="A0A2U8H3S5"/>
<evidence type="ECO:0000256" key="1">
    <source>
        <dbReference type="ARBA" id="ARBA00007867"/>
    </source>
</evidence>
<dbReference type="Gene3D" id="3.40.50.150">
    <property type="entry name" value="Vaccinia Virus protein VP39"/>
    <property type="match status" value="1"/>
</dbReference>
<dbReference type="NCBIfam" id="NF037959">
    <property type="entry name" value="MFS_SpdSyn"/>
    <property type="match status" value="1"/>
</dbReference>
<keyword evidence="3 4" id="KW-0620">Polyamine biosynthesis</keyword>